<feature type="non-terminal residue" evidence="1">
    <location>
        <position position="1"/>
    </location>
</feature>
<organism evidence="1 2">
    <name type="scientific">Dentiscutata erythropus</name>
    <dbReference type="NCBI Taxonomy" id="1348616"/>
    <lineage>
        <taxon>Eukaryota</taxon>
        <taxon>Fungi</taxon>
        <taxon>Fungi incertae sedis</taxon>
        <taxon>Mucoromycota</taxon>
        <taxon>Glomeromycotina</taxon>
        <taxon>Glomeromycetes</taxon>
        <taxon>Diversisporales</taxon>
        <taxon>Gigasporaceae</taxon>
        <taxon>Dentiscutata</taxon>
    </lineage>
</organism>
<keyword evidence="2" id="KW-1185">Reference proteome</keyword>
<reference evidence="1" key="1">
    <citation type="submission" date="2021-06" db="EMBL/GenBank/DDBJ databases">
        <authorList>
            <person name="Kallberg Y."/>
            <person name="Tangrot J."/>
            <person name="Rosling A."/>
        </authorList>
    </citation>
    <scope>NUCLEOTIDE SEQUENCE</scope>
    <source>
        <strain evidence="1">MA453B</strain>
    </source>
</reference>
<dbReference type="Proteomes" id="UP000789405">
    <property type="component" value="Unassembled WGS sequence"/>
</dbReference>
<protein>
    <submittedName>
        <fullName evidence="1">12440_t:CDS:1</fullName>
    </submittedName>
</protein>
<proteinExistence type="predicted"/>
<dbReference type="EMBL" id="CAJVPY010006859">
    <property type="protein sequence ID" value="CAG8670813.1"/>
    <property type="molecule type" value="Genomic_DNA"/>
</dbReference>
<sequence>FYCAADLQTTTCKCKLSLVPTKNNRTDSVKQAYTRVYEPTWVAPMFEYIHGKVMEYNYQINLKNLFNFLFVDDATMFW</sequence>
<name>A0A9N9EDU9_9GLOM</name>
<dbReference type="AlphaFoldDB" id="A0A9N9EDU9"/>
<accession>A0A9N9EDU9</accession>
<dbReference type="OrthoDB" id="10373776at2759"/>
<evidence type="ECO:0000313" key="2">
    <source>
        <dbReference type="Proteomes" id="UP000789405"/>
    </source>
</evidence>
<comment type="caution">
    <text evidence="1">The sequence shown here is derived from an EMBL/GenBank/DDBJ whole genome shotgun (WGS) entry which is preliminary data.</text>
</comment>
<gene>
    <name evidence="1" type="ORF">DERYTH_LOCUS11229</name>
</gene>
<evidence type="ECO:0000313" key="1">
    <source>
        <dbReference type="EMBL" id="CAG8670813.1"/>
    </source>
</evidence>